<dbReference type="InterPro" id="IPR027417">
    <property type="entry name" value="P-loop_NTPase"/>
</dbReference>
<dbReference type="Gene3D" id="3.40.50.300">
    <property type="entry name" value="P-loop containing nucleotide triphosphate hydrolases"/>
    <property type="match status" value="1"/>
</dbReference>
<keyword evidence="2" id="KW-1185">Reference proteome</keyword>
<dbReference type="Proteomes" id="UP000053690">
    <property type="component" value="Unassembled WGS sequence"/>
</dbReference>
<dbReference type="RefSeq" id="WP_068334660.1">
    <property type="nucleotide sequence ID" value="NZ_LQBP01000003.1"/>
</dbReference>
<dbReference type="STRING" id="1685378.AVO44_07235"/>
<evidence type="ECO:0000313" key="2">
    <source>
        <dbReference type="Proteomes" id="UP000053690"/>
    </source>
</evidence>
<organism evidence="1 2">
    <name type="scientific">Ruegeria profundi</name>
    <dbReference type="NCBI Taxonomy" id="1685378"/>
    <lineage>
        <taxon>Bacteria</taxon>
        <taxon>Pseudomonadati</taxon>
        <taxon>Pseudomonadota</taxon>
        <taxon>Alphaproteobacteria</taxon>
        <taxon>Rhodobacterales</taxon>
        <taxon>Roseobacteraceae</taxon>
        <taxon>Ruegeria</taxon>
    </lineage>
</organism>
<sequence>MLWLHIGMPKTGTTALQSYVRRNKAQLADVGLHYMEAGRRRAEGSDRLAISHNPIAFYINQSNKPMDPFRELMATEYQMHGDHTCLVSSEMFYSCDLTRLAQAFAEIPAREMRITFYCRRYSDFFEADYKQRAKNGRLATIGSAFVRDRLATIKANPDSFSFSAKAQQIRQAFPGVEIVPMLYNRAQMVQGHVVDDFLSRIGVALPDGGAVDRPSNLSQSRAASEAFGIVSRAMGRKQSRQLRRQVASDPVMIRRYDVLEPDERAWLDQYLTTKDVAFQQEFFPDRPGLFDPVELSEEDQKFRRDTPEEYEALRRASEIVFRMALKA</sequence>
<accession>A0A0X3TW78</accession>
<dbReference type="OrthoDB" id="7540582at2"/>
<name>A0A0X3TW78_9RHOB</name>
<dbReference type="EMBL" id="LQBP01000003">
    <property type="protein sequence ID" value="KUJ79957.1"/>
    <property type="molecule type" value="Genomic_DNA"/>
</dbReference>
<protein>
    <recommendedName>
        <fullName evidence="3">Sulfotransferase domain-containing protein</fullName>
    </recommendedName>
</protein>
<reference evidence="2" key="1">
    <citation type="submission" date="2015-12" db="EMBL/GenBank/DDBJ databases">
        <authorList>
            <person name="Zhang G."/>
            <person name="Stingl U."/>
        </authorList>
    </citation>
    <scope>NUCLEOTIDE SEQUENCE [LARGE SCALE GENOMIC DNA]</scope>
    <source>
        <strain evidence="2">ZGT108</strain>
    </source>
</reference>
<comment type="caution">
    <text evidence="1">The sequence shown here is derived from an EMBL/GenBank/DDBJ whole genome shotgun (WGS) entry which is preliminary data.</text>
</comment>
<proteinExistence type="predicted"/>
<dbReference type="SUPFAM" id="SSF52540">
    <property type="entry name" value="P-loop containing nucleoside triphosphate hydrolases"/>
    <property type="match status" value="1"/>
</dbReference>
<evidence type="ECO:0008006" key="3">
    <source>
        <dbReference type="Google" id="ProtNLM"/>
    </source>
</evidence>
<dbReference type="AlphaFoldDB" id="A0A0X3TW78"/>
<evidence type="ECO:0000313" key="1">
    <source>
        <dbReference type="EMBL" id="KUJ79957.1"/>
    </source>
</evidence>
<gene>
    <name evidence="1" type="ORF">AVO44_07235</name>
</gene>